<sequence>MAVGQACRSLRRLSGFLFLLVLFSRFKQHSVESTSTLLYVGTRLSPTPLVEGGRTLFYVFVRPSQRRPCSIPKILELCKQSGVALCLIYLAGDLELNPGPAARNVCGICRKIVKKNQSFADCSVCLKSIHLTCFAPDLNFNKSCSLCPCQNHSANEIENNLDDNGLFLSQKLSDILAIKGFKIVRQNIRSLTGRIDKLRLIASELRSSLQFMSFSETWAHKEISDSELETEELKGVALQCT</sequence>
<evidence type="ECO:0008006" key="4">
    <source>
        <dbReference type="Google" id="ProtNLM"/>
    </source>
</evidence>
<evidence type="ECO:0000313" key="3">
    <source>
        <dbReference type="Proteomes" id="UP000275408"/>
    </source>
</evidence>
<name>A0A3M6UUJ4_POCDA</name>
<proteinExistence type="predicted"/>
<comment type="caution">
    <text evidence="2">The sequence shown here is derived from an EMBL/GenBank/DDBJ whole genome shotgun (WGS) entry which is preliminary data.</text>
</comment>
<evidence type="ECO:0000313" key="2">
    <source>
        <dbReference type="EMBL" id="RMX57356.1"/>
    </source>
</evidence>
<keyword evidence="3" id="KW-1185">Reference proteome</keyword>
<evidence type="ECO:0000256" key="1">
    <source>
        <dbReference type="SAM" id="SignalP"/>
    </source>
</evidence>
<dbReference type="Proteomes" id="UP000275408">
    <property type="component" value="Unassembled WGS sequence"/>
</dbReference>
<gene>
    <name evidence="2" type="ORF">pdam_00024710</name>
</gene>
<feature type="chain" id="PRO_5018172602" description="Zinc finger PHD-type domain-containing protein" evidence="1">
    <location>
        <begin position="34"/>
        <end position="241"/>
    </location>
</feature>
<feature type="signal peptide" evidence="1">
    <location>
        <begin position="1"/>
        <end position="33"/>
    </location>
</feature>
<keyword evidence="1" id="KW-0732">Signal</keyword>
<accession>A0A3M6UUJ4</accession>
<dbReference type="EMBL" id="RCHS01000664">
    <property type="protein sequence ID" value="RMX57356.1"/>
    <property type="molecule type" value="Genomic_DNA"/>
</dbReference>
<protein>
    <recommendedName>
        <fullName evidence="4">Zinc finger PHD-type domain-containing protein</fullName>
    </recommendedName>
</protein>
<reference evidence="2 3" key="1">
    <citation type="journal article" date="2018" name="Sci. Rep.">
        <title>Comparative analysis of the Pocillopora damicornis genome highlights role of immune system in coral evolution.</title>
        <authorList>
            <person name="Cunning R."/>
            <person name="Bay R.A."/>
            <person name="Gillette P."/>
            <person name="Baker A.C."/>
            <person name="Traylor-Knowles N."/>
        </authorList>
    </citation>
    <scope>NUCLEOTIDE SEQUENCE [LARGE SCALE GENOMIC DNA]</scope>
    <source>
        <strain evidence="2">RSMAS</strain>
        <tissue evidence="2">Whole animal</tissue>
    </source>
</reference>
<organism evidence="2 3">
    <name type="scientific">Pocillopora damicornis</name>
    <name type="common">Cauliflower coral</name>
    <name type="synonym">Millepora damicornis</name>
    <dbReference type="NCBI Taxonomy" id="46731"/>
    <lineage>
        <taxon>Eukaryota</taxon>
        <taxon>Metazoa</taxon>
        <taxon>Cnidaria</taxon>
        <taxon>Anthozoa</taxon>
        <taxon>Hexacorallia</taxon>
        <taxon>Scleractinia</taxon>
        <taxon>Astrocoeniina</taxon>
        <taxon>Pocilloporidae</taxon>
        <taxon>Pocillopora</taxon>
    </lineage>
</organism>
<dbReference type="AlphaFoldDB" id="A0A3M6UUJ4"/>